<evidence type="ECO:0000256" key="26">
    <source>
        <dbReference type="SAM" id="SignalP"/>
    </source>
</evidence>
<gene>
    <name evidence="28" type="ORF">PAL_GLEAN10012347</name>
</gene>
<keyword evidence="3" id="KW-1017">Isopeptide bond</keyword>
<comment type="subunit">
    <text evidence="17">Heterohexamer; disulfide linked. Contains 2 sets of 3 non-identical chains (alpha, beta and gamma). The 2 heterotrimers are in head to head conformation with the N-termini in a small central domain.</text>
</comment>
<feature type="compositionally biased region" description="Low complexity" evidence="25">
    <location>
        <begin position="727"/>
        <end position="745"/>
    </location>
</feature>
<evidence type="ECO:0000256" key="8">
    <source>
        <dbReference type="ARBA" id="ARBA00022723"/>
    </source>
</evidence>
<dbReference type="InParanoid" id="L5K9T0"/>
<dbReference type="InterPro" id="IPR020837">
    <property type="entry name" value="Fibrinogen_CS"/>
</dbReference>
<feature type="repeat" description="WD" evidence="23">
    <location>
        <begin position="1532"/>
        <end position="1573"/>
    </location>
</feature>
<dbReference type="PANTHER" id="PTHR47221:SF3">
    <property type="entry name" value="FIBRINOGEN ALPHA CHAIN"/>
    <property type="match status" value="1"/>
</dbReference>
<dbReference type="InterPro" id="IPR021996">
    <property type="entry name" value="Fibrinogen_aC"/>
</dbReference>
<feature type="region of interest" description="Disordered" evidence="25">
    <location>
        <begin position="894"/>
        <end position="928"/>
    </location>
</feature>
<dbReference type="GO" id="GO:0005102">
    <property type="term" value="F:signaling receptor binding"/>
    <property type="evidence" value="ECO:0007669"/>
    <property type="project" value="InterPro"/>
</dbReference>
<dbReference type="SUPFAM" id="SSF56496">
    <property type="entry name" value="Fibrinogen C-terminal domain-like"/>
    <property type="match status" value="2"/>
</dbReference>
<feature type="domain" description="Fibrinogen C-terminal" evidence="27">
    <location>
        <begin position="927"/>
        <end position="1167"/>
    </location>
</feature>
<dbReference type="SUPFAM" id="SSF58010">
    <property type="entry name" value="Fibrinogen coiled-coil and central regions"/>
    <property type="match status" value="2"/>
</dbReference>
<feature type="coiled-coil region" evidence="24">
    <location>
        <begin position="105"/>
        <end position="160"/>
    </location>
</feature>
<dbReference type="PROSITE" id="PS50082">
    <property type="entry name" value="WD_REPEATS_2"/>
    <property type="match status" value="4"/>
</dbReference>
<evidence type="ECO:0000256" key="11">
    <source>
        <dbReference type="ARBA" id="ARBA00022837"/>
    </source>
</evidence>
<dbReference type="GO" id="GO:0030674">
    <property type="term" value="F:protein-macromolecule adaptor activity"/>
    <property type="evidence" value="ECO:0007669"/>
    <property type="project" value="TreeGrafter"/>
</dbReference>
<feature type="region of interest" description="Disordered" evidence="25">
    <location>
        <begin position="1337"/>
        <end position="1366"/>
    </location>
</feature>
<dbReference type="PANTHER" id="PTHR47221">
    <property type="entry name" value="FIBRINOGEN ALPHA CHAIN"/>
    <property type="match status" value="1"/>
</dbReference>
<evidence type="ECO:0000256" key="17">
    <source>
        <dbReference type="ARBA" id="ARBA00025974"/>
    </source>
</evidence>
<evidence type="ECO:0000256" key="12">
    <source>
        <dbReference type="ARBA" id="ARBA00023054"/>
    </source>
</evidence>
<feature type="region of interest" description="Disordered" evidence="25">
    <location>
        <begin position="677"/>
        <end position="786"/>
    </location>
</feature>
<evidence type="ECO:0000256" key="2">
    <source>
        <dbReference type="ARBA" id="ARBA00017850"/>
    </source>
</evidence>
<evidence type="ECO:0000256" key="21">
    <source>
        <dbReference type="ARBA" id="ARBA00073631"/>
    </source>
</evidence>
<evidence type="ECO:0000256" key="23">
    <source>
        <dbReference type="PROSITE-ProRule" id="PRU00221"/>
    </source>
</evidence>
<dbReference type="GO" id="GO:0070527">
    <property type="term" value="P:platelet aggregation"/>
    <property type="evidence" value="ECO:0007669"/>
    <property type="project" value="TreeGrafter"/>
</dbReference>
<dbReference type="FunFam" id="3.90.215.10:FF:000001">
    <property type="entry name" value="Tenascin isoform 1"/>
    <property type="match status" value="1"/>
</dbReference>
<keyword evidence="29" id="KW-1185">Reference proteome</keyword>
<evidence type="ECO:0000256" key="25">
    <source>
        <dbReference type="SAM" id="MobiDB-lite"/>
    </source>
</evidence>
<dbReference type="SMART" id="SM01212">
    <property type="entry name" value="Fib_alpha"/>
    <property type="match status" value="2"/>
</dbReference>
<dbReference type="InterPro" id="IPR001680">
    <property type="entry name" value="WD40_rpt"/>
</dbReference>
<dbReference type="FunFam" id="4.10.530.10:FF:000002">
    <property type="entry name" value="Fibrinogen gamma chain"/>
    <property type="match status" value="1"/>
</dbReference>
<dbReference type="CDD" id="cd00200">
    <property type="entry name" value="WD40"/>
    <property type="match status" value="1"/>
</dbReference>
<evidence type="ECO:0000313" key="29">
    <source>
        <dbReference type="Proteomes" id="UP000010552"/>
    </source>
</evidence>
<dbReference type="PROSITE" id="PS00514">
    <property type="entry name" value="FIBRINOGEN_C_1"/>
    <property type="match status" value="2"/>
</dbReference>
<keyword evidence="10" id="KW-0677">Repeat</keyword>
<evidence type="ECO:0000256" key="14">
    <source>
        <dbReference type="ARBA" id="ARBA00023157"/>
    </source>
</evidence>
<comment type="function">
    <text evidence="18">Involved in pre-mRNA splicing as component of the spliceosome. Component of the PRP19-CDC5L complex that forms an integral part of the spliceosome and is required for activating pre-mRNA splicing. As a component of the minor spliceosome, involved in the splicing of U12-type introns in pre-mRNAs.</text>
</comment>
<dbReference type="InterPro" id="IPR020472">
    <property type="entry name" value="WD40_PAC1"/>
</dbReference>
<comment type="function">
    <text evidence="19">Cleaved by the protease thrombin to yield monomers which, together with fibrinogen beta (FGB) and fibrinogen gamma (FGG), polymerize to form an insoluble fibrin matrix. Fibrin has a major function in hemostasis as one of the primary components of blood clots. In addition, functions during the early stages of wound repair to stabilize the lesion and guide cell migration during re-epithelialization. Was originally thought to be essential for platelet aggregation, based on in vitro studies using anticoagulated blood. However, subsequent studies have shown that it is not absolutely required for thrombus formation in vivo. Enhances expression of SELP in activated platelets via an ITGB3-dependent pathway. Maternal fibrinogen is essential for successful pregnancy. Fibrin deposition is also associated with infection, where it protects against IFNG-mediated hemorrhage. May also facilitate the immune response via both innate and T-cell mediated pathways.</text>
</comment>
<keyword evidence="8" id="KW-0479">Metal-binding</keyword>
<dbReference type="InterPro" id="IPR036056">
    <property type="entry name" value="Fibrinogen-like_C"/>
</dbReference>
<dbReference type="GO" id="GO:0051258">
    <property type="term" value="P:protein polymerization"/>
    <property type="evidence" value="ECO:0007669"/>
    <property type="project" value="InterPro"/>
</dbReference>
<dbReference type="GO" id="GO:0034116">
    <property type="term" value="P:positive regulation of heterotypic cell-cell adhesion"/>
    <property type="evidence" value="ECO:0007669"/>
    <property type="project" value="TreeGrafter"/>
</dbReference>
<dbReference type="PROSITE" id="PS00678">
    <property type="entry name" value="WD_REPEATS_1"/>
    <property type="match status" value="2"/>
</dbReference>
<reference evidence="29" key="1">
    <citation type="journal article" date="2013" name="Science">
        <title>Comparative analysis of bat genomes provides insight into the evolution of flight and immunity.</title>
        <authorList>
            <person name="Zhang G."/>
            <person name="Cowled C."/>
            <person name="Shi Z."/>
            <person name="Huang Z."/>
            <person name="Bishop-Lilly K.A."/>
            <person name="Fang X."/>
            <person name="Wynne J.W."/>
            <person name="Xiong Z."/>
            <person name="Baker M.L."/>
            <person name="Zhao W."/>
            <person name="Tachedjian M."/>
            <person name="Zhu Y."/>
            <person name="Zhou P."/>
            <person name="Jiang X."/>
            <person name="Ng J."/>
            <person name="Yang L."/>
            <person name="Wu L."/>
            <person name="Xiao J."/>
            <person name="Feng Y."/>
            <person name="Chen Y."/>
            <person name="Sun X."/>
            <person name="Zhang Y."/>
            <person name="Marsh G.A."/>
            <person name="Crameri G."/>
            <person name="Broder C.C."/>
            <person name="Frey K.G."/>
            <person name="Wang L.F."/>
            <person name="Wang J."/>
        </authorList>
    </citation>
    <scope>NUCLEOTIDE SEQUENCE [LARGE SCALE GENOMIC DNA]</scope>
</reference>
<keyword evidence="6 23" id="KW-0853">WD repeat</keyword>
<dbReference type="Gene3D" id="1.20.5.50">
    <property type="match status" value="3"/>
</dbReference>
<evidence type="ECO:0000256" key="22">
    <source>
        <dbReference type="ARBA" id="ARBA00073895"/>
    </source>
</evidence>
<dbReference type="InterPro" id="IPR002181">
    <property type="entry name" value="Fibrinogen_a/b/g_C_dom"/>
</dbReference>
<dbReference type="STRING" id="9402.L5K9T0"/>
<evidence type="ECO:0000256" key="9">
    <source>
        <dbReference type="ARBA" id="ARBA00022729"/>
    </source>
</evidence>
<dbReference type="Pfam" id="PF08702">
    <property type="entry name" value="Fib_alpha"/>
    <property type="match status" value="2"/>
</dbReference>
<evidence type="ECO:0000256" key="4">
    <source>
        <dbReference type="ARBA" id="ARBA00022525"/>
    </source>
</evidence>
<dbReference type="GO" id="GO:0005577">
    <property type="term" value="C:fibrinogen complex"/>
    <property type="evidence" value="ECO:0007669"/>
    <property type="project" value="InterPro"/>
</dbReference>
<dbReference type="InterPro" id="IPR019775">
    <property type="entry name" value="WD40_repeat_CS"/>
</dbReference>
<feature type="domain" description="Fibrinogen C-terminal" evidence="27">
    <location>
        <begin position="170"/>
        <end position="416"/>
    </location>
</feature>
<dbReference type="FunFam" id="2.130.10.10:FF:000012">
    <property type="entry name" value="Putative pleiotropic regulator 1"/>
    <property type="match status" value="1"/>
</dbReference>
<evidence type="ECO:0000256" key="24">
    <source>
        <dbReference type="SAM" id="Coils"/>
    </source>
</evidence>
<feature type="coiled-coil region" evidence="24">
    <location>
        <begin position="553"/>
        <end position="587"/>
    </location>
</feature>
<keyword evidence="4" id="KW-0964">Secreted</keyword>
<dbReference type="InterPro" id="IPR015943">
    <property type="entry name" value="WD40/YVTN_repeat-like_dom_sf"/>
</dbReference>
<comment type="similarity">
    <text evidence="16">Belongs to the WD repeat PRL1/PRL2 family.</text>
</comment>
<evidence type="ECO:0000256" key="6">
    <source>
        <dbReference type="ARBA" id="ARBA00022574"/>
    </source>
</evidence>
<evidence type="ECO:0000256" key="7">
    <source>
        <dbReference type="ARBA" id="ARBA00022696"/>
    </source>
</evidence>
<dbReference type="Pfam" id="PF00400">
    <property type="entry name" value="WD40"/>
    <property type="match status" value="6"/>
</dbReference>
<dbReference type="Gene3D" id="3.90.215.10">
    <property type="entry name" value="Gamma Fibrinogen, chain A, domain 1"/>
    <property type="match status" value="2"/>
</dbReference>
<dbReference type="InterPro" id="IPR012290">
    <property type="entry name" value="Fibrinogen_a/b/g_coil_dom"/>
</dbReference>
<evidence type="ECO:0000256" key="5">
    <source>
        <dbReference type="ARBA" id="ARBA00022553"/>
    </source>
</evidence>
<evidence type="ECO:0000256" key="13">
    <source>
        <dbReference type="ARBA" id="ARBA00023084"/>
    </source>
</evidence>
<keyword evidence="12 24" id="KW-0175">Coiled coil</keyword>
<dbReference type="PRINTS" id="PR00320">
    <property type="entry name" value="GPROTEINBRPT"/>
</dbReference>
<evidence type="ECO:0000256" key="18">
    <source>
        <dbReference type="ARBA" id="ARBA00046238"/>
    </source>
</evidence>
<dbReference type="InterPro" id="IPR014716">
    <property type="entry name" value="Fibrinogen_a/b/g_C_1"/>
</dbReference>
<evidence type="ECO:0000256" key="20">
    <source>
        <dbReference type="ARBA" id="ARBA00062641"/>
    </source>
</evidence>
<proteinExistence type="inferred from homology"/>
<dbReference type="SMART" id="SM00320">
    <property type="entry name" value="WD40"/>
    <property type="match status" value="7"/>
</dbReference>
<dbReference type="Gene3D" id="2.130.10.10">
    <property type="entry name" value="YVTN repeat-like/Quinoprotein amine dehydrogenase"/>
    <property type="match status" value="1"/>
</dbReference>
<dbReference type="SUPFAM" id="SSF50978">
    <property type="entry name" value="WD40 repeat-like"/>
    <property type="match status" value="1"/>
</dbReference>
<dbReference type="eggNOG" id="KOG2579">
    <property type="taxonomic scope" value="Eukaryota"/>
</dbReference>
<evidence type="ECO:0000256" key="16">
    <source>
        <dbReference type="ARBA" id="ARBA00025726"/>
    </source>
</evidence>
<dbReference type="FunFam" id="1.20.5.50:FF:000006">
    <property type="entry name" value="Fibrinogen alpha chain"/>
    <property type="match status" value="1"/>
</dbReference>
<comment type="subunit">
    <text evidence="20">Identified in the spliceosome C complex. Component of the PRP19-CDC5L splicing complex composed of a core complex comprising a homotetramer of PRPF19, CDC5L, PLRG1 and BCAS2, and at least three less stably associated proteins CTNNBL1, CWC15 and HSPA8. Interacts (via its WD40 repeat domain) directly with CDC5L (via its C-terminal); the interaction is required for mRNA splicing but not for spliceosome assembly. Component of the minor spliceosome, which splices U12-type introns. Within this complex, interacts with CRIPT. Also interacts directly in the complex with BCAS2 and PRPF19. Interacts with USB1.</text>
</comment>
<feature type="repeat" description="WD" evidence="23">
    <location>
        <begin position="1490"/>
        <end position="1531"/>
    </location>
</feature>
<evidence type="ECO:0000256" key="1">
    <source>
        <dbReference type="ARBA" id="ARBA00004613"/>
    </source>
</evidence>
<dbReference type="GO" id="GO:0072377">
    <property type="term" value="P:blood coagulation, common pathway"/>
    <property type="evidence" value="ECO:0007669"/>
    <property type="project" value="TreeGrafter"/>
</dbReference>
<dbReference type="EMBL" id="KB030897">
    <property type="protein sequence ID" value="ELK08295.1"/>
    <property type="molecule type" value="Genomic_DNA"/>
</dbReference>
<evidence type="ECO:0000256" key="19">
    <source>
        <dbReference type="ARBA" id="ARBA00054782"/>
    </source>
</evidence>
<feature type="signal peptide" evidence="26">
    <location>
        <begin position="1"/>
        <end position="26"/>
    </location>
</feature>
<accession>L5K9T0</accession>
<dbReference type="NCBIfam" id="NF040941">
    <property type="entry name" value="GGGWT_bact"/>
    <property type="match status" value="1"/>
</dbReference>
<keyword evidence="11" id="KW-0106">Calcium</keyword>
<feature type="repeat" description="WD" evidence="23">
    <location>
        <begin position="1448"/>
        <end position="1489"/>
    </location>
</feature>
<keyword evidence="7" id="KW-0356">Hemostasis</keyword>
<dbReference type="SMART" id="SM00186">
    <property type="entry name" value="FBG"/>
    <property type="match status" value="2"/>
</dbReference>
<evidence type="ECO:0000256" key="10">
    <source>
        <dbReference type="ARBA" id="ARBA00022737"/>
    </source>
</evidence>
<dbReference type="FunFam" id="1.20.5.50:FF:000005">
    <property type="entry name" value="Fibrinogen gamma chain"/>
    <property type="match status" value="1"/>
</dbReference>
<keyword evidence="9 26" id="KW-0732">Signal</keyword>
<dbReference type="GO" id="GO:0046872">
    <property type="term" value="F:metal ion binding"/>
    <property type="evidence" value="ECO:0007669"/>
    <property type="project" value="UniProtKB-KW"/>
</dbReference>
<feature type="chain" id="PRO_5003969010" description="Fibrinogen alpha chain" evidence="26">
    <location>
        <begin position="27"/>
        <end position="1715"/>
    </location>
</feature>
<dbReference type="FunFam" id="3.90.215.10:FF:000002">
    <property type="entry name" value="Fibrinogen gamma chain"/>
    <property type="match status" value="1"/>
</dbReference>
<dbReference type="PROSITE" id="PS50294">
    <property type="entry name" value="WD_REPEATS_REGION"/>
    <property type="match status" value="4"/>
</dbReference>
<dbReference type="PROSITE" id="PS51406">
    <property type="entry name" value="FIBRINOGEN_C_2"/>
    <property type="match status" value="2"/>
</dbReference>
<evidence type="ECO:0000313" key="28">
    <source>
        <dbReference type="EMBL" id="ELK08295.1"/>
    </source>
</evidence>
<dbReference type="Pfam" id="PF12160">
    <property type="entry name" value="Fibrinogen_aC"/>
    <property type="match status" value="1"/>
</dbReference>
<feature type="repeat" description="WD" evidence="23">
    <location>
        <begin position="1406"/>
        <end position="1447"/>
    </location>
</feature>
<sequence>MSWSLHPRNLILYFYILFLLSSTCLAYVATRDNCCILDERFGSYCPTTCGIADFLSNYQNEIDKDLYTLEDILGQVENRTSEAKELIKAIQVNYNPDDPPKPNKIDSATKDYKKMMEEIIKYEALIITHETNIRYLQDIYNSNNQKILNLKQKVSQLEGQCQEPCKDTVQIQDTTGKDCQDIANKGAKVSGLYFIKPLTAKQQFLVYCEIDASGNGWTVLQKRLDGSVDFKKNWIQYKEGFGHLSPTDTTEFWLGNEKIHLISTQSAIPYVLRVQLEDWQGRTSTADYAMFKVGPESDKYRLTYAYFISGDAGDAFDGYDFGDDPSDKFFTSHNGMQFSTWDNDNDKFEGNCAEQDGSGWWMNKCHAGHLNGVYYQGGTYSASSTPNGYDNGIIWATWKSRWYSMKKTTMKIIPFNRLAIGEGQQHHLGGAKQTAENDQGEFIAEGGGVRGPRLVERHQSACKETDWPFCSDEDWSQKCPSGCRMQGLIDEVNLDFTNRINKLKNALLNYQKNNKDSSSVTRNIMEILRGDFASGNHNDNTYNQVSEDLRSRIEVLRRKVTEQVQHIQLLQNNVRAQLVDMKRLEVDIDIKIRSCQGSCSRAVVRQIDLQDYKDQQKQLEQVIAKDLLPPRDKQYLPVLKMSPALDLVPGEFKSQIQKAPPEWRALTEMKQMKMVLERSREEGSVHGDSASHGTGFAPETPRKPRPDSTGNRNPSGAGNWNPGGAGNWESGSSGSSGTSTWSHGNPASGNLRPDNSGHGIARPSNPDWGTFEETSESSSIGSKKEYHTGKLVTSEGGKELLIGNEKVISGGGPTASRHSCSKTITKTVVGADGRRVVTKEVVNSEDGSDCDITTDSDSFHTFSGKGGLDEFRLRHPEDADFFDLGETGSRLFGIPEFPPGGKTSTHSKQLITSSSTSSRGDSTFESKSYKMTDDDCDDVLQTHPSGAQSGIFNIKLPGSSKIFSVYCDQETGLGGWLLIQQRMDGSLNFNRTWQDYKRGFGSLNDKGEGEFWLGNEYLHLLTLRGSILRIELEDWAGNQTYAEYHFRVGSEAEGYALQVSSYEGTAGDALVEGSVEEGSEYTSHVGMQFSTFDRDADQWDENCAEVYGGGWWYNNCQAANLNGIYYPGGFYDPRNNSHEMENGVVWVPFRGADYSLRAVHMKIRPLVTQQIYRNMSPYRLREAIILINGFHPQVYFMGGEIRGRIMVEEVQKHSVHTLVFRSLKRTHDMFVADNGKPVPLDEESHKRKMAIKLRNEYGPVLHMPTLKENFKEKGPQNASDSYGHKQYPANQGQEVEYLVTGTHPYPPGPGVALTADTKIQRMPSESAAQSLAVALPSSQARVDANRSAPAGGEYRHPGASDRSQPAGMTSAVMEGGNAKNSALMAKKAPTMPKPQWHPPWKLYRVISGHLGWVRCIAVEPGNQWFVTGSADRTIKIWDLASGKLKLSLTGHISTVRGVIVSSRSPYLFSCGEDKQVKCWDLEYNKVIRHYHGHLSAVYGLDLHPTIDVLVTCSRDSTARIWDVRTKASVHTLSGHTNAVATVRCQAAEPQIITGSHDTTIRLWDLVAGKTRVTLTNHKKSVRAVVLHPRHYTFASGSPDNIKQWKFPDGSFIQNLSGHNAIINTLTVNSDGVLVSGVHLWDWRTGYNFQRVHAAVQPGSLDSESGIFACAFDQSESRLLTAEADKTIKVYREDDTATEETHPVSWKPEIIKRKRF</sequence>
<dbReference type="InterPro" id="IPR036322">
    <property type="entry name" value="WD40_repeat_dom_sf"/>
</dbReference>
<dbReference type="InterPro" id="IPR037579">
    <property type="entry name" value="FIB_ANG-like"/>
</dbReference>
<keyword evidence="14" id="KW-1015">Disulfide bond</keyword>
<comment type="subcellular location">
    <subcellularLocation>
        <location evidence="1">Secreted</location>
    </subcellularLocation>
</comment>
<dbReference type="Pfam" id="PF00147">
    <property type="entry name" value="Fibrinogen_C"/>
    <property type="match status" value="2"/>
</dbReference>
<evidence type="ECO:0000256" key="3">
    <source>
        <dbReference type="ARBA" id="ARBA00022499"/>
    </source>
</evidence>
<keyword evidence="5" id="KW-0597">Phosphoprotein</keyword>
<name>L5K9T0_PTEAL</name>
<dbReference type="CDD" id="cd00087">
    <property type="entry name" value="FReD"/>
    <property type="match status" value="2"/>
</dbReference>
<dbReference type="GO" id="GO:0005201">
    <property type="term" value="F:extracellular matrix structural constituent"/>
    <property type="evidence" value="ECO:0007669"/>
    <property type="project" value="TreeGrafter"/>
</dbReference>
<organism evidence="28 29">
    <name type="scientific">Pteropus alecto</name>
    <name type="common">Black flying fox</name>
    <dbReference type="NCBI Taxonomy" id="9402"/>
    <lineage>
        <taxon>Eukaryota</taxon>
        <taxon>Metazoa</taxon>
        <taxon>Chordata</taxon>
        <taxon>Craniata</taxon>
        <taxon>Vertebrata</taxon>
        <taxon>Euteleostomi</taxon>
        <taxon>Mammalia</taxon>
        <taxon>Eutheria</taxon>
        <taxon>Laurasiatheria</taxon>
        <taxon>Chiroptera</taxon>
        <taxon>Yinpterochiroptera</taxon>
        <taxon>Pteropodoidea</taxon>
        <taxon>Pteropodidae</taxon>
        <taxon>Pteropodinae</taxon>
        <taxon>Pteropus</taxon>
    </lineage>
</organism>
<evidence type="ECO:0000256" key="15">
    <source>
        <dbReference type="ARBA" id="ARBA00023180"/>
    </source>
</evidence>
<feature type="compositionally biased region" description="Low complexity" evidence="25">
    <location>
        <begin position="906"/>
        <end position="921"/>
    </location>
</feature>
<dbReference type="GO" id="GO:0042730">
    <property type="term" value="P:fibrinolysis"/>
    <property type="evidence" value="ECO:0007669"/>
    <property type="project" value="TreeGrafter"/>
</dbReference>
<evidence type="ECO:0000259" key="27">
    <source>
        <dbReference type="PROSITE" id="PS51406"/>
    </source>
</evidence>
<dbReference type="Proteomes" id="UP000010552">
    <property type="component" value="Unassembled WGS sequence"/>
</dbReference>
<keyword evidence="15" id="KW-0325">Glycoprotein</keyword>
<protein>
    <recommendedName>
        <fullName evidence="2">Fibrinogen alpha chain</fullName>
    </recommendedName>
    <alternativeName>
        <fullName evidence="22">Fibrinogen gamma chain</fullName>
    </alternativeName>
    <alternativeName>
        <fullName evidence="21">Pleiotropic regulator 1</fullName>
    </alternativeName>
</protein>
<keyword evidence="13" id="KW-0094">Blood coagulation</keyword>
<dbReference type="Gene3D" id="4.10.530.10">
    <property type="entry name" value="Gamma-fibrinogen Carboxyl Terminal Fragment, domain 2"/>
    <property type="match status" value="2"/>
</dbReference>